<protein>
    <submittedName>
        <fullName evidence="3">Uroporphyrin-3 C-methyltransferase</fullName>
    </submittedName>
</protein>
<dbReference type="InterPro" id="IPR007470">
    <property type="entry name" value="HemX"/>
</dbReference>
<dbReference type="GO" id="GO:0008168">
    <property type="term" value="F:methyltransferase activity"/>
    <property type="evidence" value="ECO:0007669"/>
    <property type="project" value="UniProtKB-KW"/>
</dbReference>
<feature type="coiled-coil region" evidence="1">
    <location>
        <begin position="36"/>
        <end position="91"/>
    </location>
</feature>
<dbReference type="AlphaFoldDB" id="A0A286D9T3"/>
<keyword evidence="2" id="KW-0812">Transmembrane</keyword>
<proteinExistence type="predicted"/>
<dbReference type="EMBL" id="OCND01000007">
    <property type="protein sequence ID" value="SOD55392.1"/>
    <property type="molecule type" value="Genomic_DNA"/>
</dbReference>
<evidence type="ECO:0000256" key="1">
    <source>
        <dbReference type="SAM" id="Coils"/>
    </source>
</evidence>
<keyword evidence="2" id="KW-0472">Membrane</keyword>
<evidence type="ECO:0000313" key="4">
    <source>
        <dbReference type="Proteomes" id="UP000219374"/>
    </source>
</evidence>
<evidence type="ECO:0000313" key="3">
    <source>
        <dbReference type="EMBL" id="SOD55392.1"/>
    </source>
</evidence>
<keyword evidence="2" id="KW-1133">Transmembrane helix</keyword>
<dbReference type="Proteomes" id="UP000219374">
    <property type="component" value="Unassembled WGS sequence"/>
</dbReference>
<feature type="transmembrane region" description="Helical" evidence="2">
    <location>
        <begin position="16"/>
        <end position="33"/>
    </location>
</feature>
<keyword evidence="3" id="KW-0489">Methyltransferase</keyword>
<dbReference type="GO" id="GO:0032259">
    <property type="term" value="P:methylation"/>
    <property type="evidence" value="ECO:0007669"/>
    <property type="project" value="UniProtKB-KW"/>
</dbReference>
<dbReference type="PANTHER" id="PTHR38043">
    <property type="entry name" value="PROTEIN HEMX"/>
    <property type="match status" value="1"/>
</dbReference>
<dbReference type="Pfam" id="PF04375">
    <property type="entry name" value="HemX"/>
    <property type="match status" value="1"/>
</dbReference>
<organism evidence="3 4">
    <name type="scientific">Pseudoxanthomonas wuyuanensis</name>
    <dbReference type="NCBI Taxonomy" id="1073196"/>
    <lineage>
        <taxon>Bacteria</taxon>
        <taxon>Pseudomonadati</taxon>
        <taxon>Pseudomonadota</taxon>
        <taxon>Gammaproteobacteria</taxon>
        <taxon>Lysobacterales</taxon>
        <taxon>Lysobacteraceae</taxon>
        <taxon>Pseudoxanthomonas</taxon>
    </lineage>
</organism>
<gene>
    <name evidence="3" type="ORF">SAMN06296416_10770</name>
</gene>
<keyword evidence="1" id="KW-0175">Coiled coil</keyword>
<dbReference type="RefSeq" id="WP_097122650.1">
    <property type="nucleotide sequence ID" value="NZ_OCND01000007.1"/>
</dbReference>
<accession>A0A286D9T3</accession>
<name>A0A286D9T3_9GAMM</name>
<dbReference type="PANTHER" id="PTHR38043:SF1">
    <property type="entry name" value="PROTEIN HEMX"/>
    <property type="match status" value="1"/>
</dbReference>
<keyword evidence="3" id="KW-0808">Transferase</keyword>
<evidence type="ECO:0000256" key="2">
    <source>
        <dbReference type="SAM" id="Phobius"/>
    </source>
</evidence>
<dbReference type="OrthoDB" id="6028255at2"/>
<reference evidence="3 4" key="1">
    <citation type="submission" date="2017-09" db="EMBL/GenBank/DDBJ databases">
        <authorList>
            <person name="Ehlers B."/>
            <person name="Leendertz F.H."/>
        </authorList>
    </citation>
    <scope>NUCLEOTIDE SEQUENCE [LARGE SCALE GENOMIC DNA]</scope>
    <source>
        <strain evidence="3 4">CGMCC 1.10978</strain>
    </source>
</reference>
<sequence>MTDDESNPLPRGRNQRGLWIALLAIAVVAFAGWRSWESWQSRRAQAQAQASEAEQQLAALQERVETLRRDLRAQTQRLQDASASNRILRDEVLGLGQRGALLEESVARLSDPSRHGAQALRLDEAEMLLAQAAQRLEIAGDVDGARRAYALAAGTLDGIDDHRLLNLKQVLAQERAAIDALGPAPQAALAAQLEAFAAQIPRLPRRPADQDAQPRPAWQRLLAPLVDVRPSRDETIIAPPQRAAGEAALQIELSLARAALERGDRAGFQAALDRIDAWLPRLWPDSPPLRQGREQLKTLRAEPLRPDLPVLGSTLQQLRQLRSAGLQLRVPPAVVSPDAPDPEVEP</sequence>
<keyword evidence="4" id="KW-1185">Reference proteome</keyword>